<organism evidence="2 3">
    <name type="scientific">Aspergillus brasiliensis (strain CBS 101740 / IMI 381727 / IBT 21946)</name>
    <dbReference type="NCBI Taxonomy" id="767769"/>
    <lineage>
        <taxon>Eukaryota</taxon>
        <taxon>Fungi</taxon>
        <taxon>Dikarya</taxon>
        <taxon>Ascomycota</taxon>
        <taxon>Pezizomycotina</taxon>
        <taxon>Eurotiomycetes</taxon>
        <taxon>Eurotiomycetidae</taxon>
        <taxon>Eurotiales</taxon>
        <taxon>Aspergillaceae</taxon>
        <taxon>Aspergillus</taxon>
        <taxon>Aspergillus subgen. Circumdati</taxon>
    </lineage>
</organism>
<dbReference type="VEuPathDB" id="FungiDB:ASPBRDRAFT_115946"/>
<dbReference type="Proteomes" id="UP000184499">
    <property type="component" value="Unassembled WGS sequence"/>
</dbReference>
<evidence type="ECO:0000256" key="1">
    <source>
        <dbReference type="SAM" id="MobiDB-lite"/>
    </source>
</evidence>
<evidence type="ECO:0000313" key="2">
    <source>
        <dbReference type="EMBL" id="OJJ76646.1"/>
    </source>
</evidence>
<name>A0A1L9UYA4_ASPBC</name>
<feature type="compositionally biased region" description="Basic and acidic residues" evidence="1">
    <location>
        <begin position="34"/>
        <end position="57"/>
    </location>
</feature>
<sequence length="422" mass="47567">MAGPKRGRNKKKTEAQSSDPSLETLAPRSPSPGRSEDRESEERTPKPGVEKAQERSDTPYPEYSRVFLTREEYKKRVEGINRLLRSGSRGWELELKKIVERYKDMYTTIQGWVLNWGIGDVGMISKEDMNLIIGALDGYCVQEDWPTLKELLPTRPALDLALAEALISKAIATKILSNSFQYLDAKSGSTDQNEDESFATNLQYLYDRFFKVNPNFATLWKQQTHRLANSTTAFQAPGDLEFGQENIKRLKACACPLAEELLASTPFRLLLKEPLSSKAVLSRQRGLVEIFEQALCLMRDYETRVGGQFRMEQLPQLGPSYQCDSPYTTIWDATNSAADETEIEGCRILLVVRPTIVYTHIEPNDAGSDYTSVSFILQQAMVIAEGRDGVTRSPKKQKATTRRAGAFVEDGVYVTVAEYQED</sequence>
<keyword evidence="3" id="KW-1185">Reference proteome</keyword>
<dbReference type="EMBL" id="KV878680">
    <property type="protein sequence ID" value="OJJ76646.1"/>
    <property type="molecule type" value="Genomic_DNA"/>
</dbReference>
<dbReference type="OrthoDB" id="4156714at2759"/>
<gene>
    <name evidence="2" type="ORF">ASPBRDRAFT_115946</name>
</gene>
<dbReference type="RefSeq" id="XP_067483893.1">
    <property type="nucleotide sequence ID" value="XM_067616940.1"/>
</dbReference>
<dbReference type="OMA" id="ISRKEMN"/>
<protein>
    <submittedName>
        <fullName evidence="2">Uncharacterized protein</fullName>
    </submittedName>
</protein>
<reference evidence="3" key="1">
    <citation type="journal article" date="2017" name="Genome Biol.">
        <title>Comparative genomics reveals high biological diversity and specific adaptations in the industrially and medically important fungal genus Aspergillus.</title>
        <authorList>
            <person name="de Vries R.P."/>
            <person name="Riley R."/>
            <person name="Wiebenga A."/>
            <person name="Aguilar-Osorio G."/>
            <person name="Amillis S."/>
            <person name="Uchima C.A."/>
            <person name="Anderluh G."/>
            <person name="Asadollahi M."/>
            <person name="Askin M."/>
            <person name="Barry K."/>
            <person name="Battaglia E."/>
            <person name="Bayram O."/>
            <person name="Benocci T."/>
            <person name="Braus-Stromeyer S.A."/>
            <person name="Caldana C."/>
            <person name="Canovas D."/>
            <person name="Cerqueira G.C."/>
            <person name="Chen F."/>
            <person name="Chen W."/>
            <person name="Choi C."/>
            <person name="Clum A."/>
            <person name="Dos Santos R.A."/>
            <person name="Damasio A.R."/>
            <person name="Diallinas G."/>
            <person name="Emri T."/>
            <person name="Fekete E."/>
            <person name="Flipphi M."/>
            <person name="Freyberg S."/>
            <person name="Gallo A."/>
            <person name="Gournas C."/>
            <person name="Habgood R."/>
            <person name="Hainaut M."/>
            <person name="Harispe M.L."/>
            <person name="Henrissat B."/>
            <person name="Hilden K.S."/>
            <person name="Hope R."/>
            <person name="Hossain A."/>
            <person name="Karabika E."/>
            <person name="Karaffa L."/>
            <person name="Karanyi Z."/>
            <person name="Krasevec N."/>
            <person name="Kuo A."/>
            <person name="Kusch H."/>
            <person name="LaButti K."/>
            <person name="Lagendijk E.L."/>
            <person name="Lapidus A."/>
            <person name="Levasseur A."/>
            <person name="Lindquist E."/>
            <person name="Lipzen A."/>
            <person name="Logrieco A.F."/>
            <person name="MacCabe A."/>
            <person name="Maekelae M.R."/>
            <person name="Malavazi I."/>
            <person name="Melin P."/>
            <person name="Meyer V."/>
            <person name="Mielnichuk N."/>
            <person name="Miskei M."/>
            <person name="Molnar A.P."/>
            <person name="Mule G."/>
            <person name="Ngan C.Y."/>
            <person name="Orejas M."/>
            <person name="Orosz E."/>
            <person name="Ouedraogo J.P."/>
            <person name="Overkamp K.M."/>
            <person name="Park H.-S."/>
            <person name="Perrone G."/>
            <person name="Piumi F."/>
            <person name="Punt P.J."/>
            <person name="Ram A.F."/>
            <person name="Ramon A."/>
            <person name="Rauscher S."/>
            <person name="Record E."/>
            <person name="Riano-Pachon D.M."/>
            <person name="Robert V."/>
            <person name="Roehrig J."/>
            <person name="Ruller R."/>
            <person name="Salamov A."/>
            <person name="Salih N.S."/>
            <person name="Samson R.A."/>
            <person name="Sandor E."/>
            <person name="Sanguinetti M."/>
            <person name="Schuetze T."/>
            <person name="Sepcic K."/>
            <person name="Shelest E."/>
            <person name="Sherlock G."/>
            <person name="Sophianopoulou V."/>
            <person name="Squina F.M."/>
            <person name="Sun H."/>
            <person name="Susca A."/>
            <person name="Todd R.B."/>
            <person name="Tsang A."/>
            <person name="Unkles S.E."/>
            <person name="van de Wiele N."/>
            <person name="van Rossen-Uffink D."/>
            <person name="Oliveira J.V."/>
            <person name="Vesth T.C."/>
            <person name="Visser J."/>
            <person name="Yu J.-H."/>
            <person name="Zhou M."/>
            <person name="Andersen M.R."/>
            <person name="Archer D.B."/>
            <person name="Baker S.E."/>
            <person name="Benoit I."/>
            <person name="Brakhage A.A."/>
            <person name="Braus G.H."/>
            <person name="Fischer R."/>
            <person name="Frisvad J.C."/>
            <person name="Goldman G.H."/>
            <person name="Houbraken J."/>
            <person name="Oakley B."/>
            <person name="Pocsi I."/>
            <person name="Scazzocchio C."/>
            <person name="Seiboth B."/>
            <person name="vanKuyk P.A."/>
            <person name="Wortman J."/>
            <person name="Dyer P.S."/>
            <person name="Grigoriev I.V."/>
        </authorList>
    </citation>
    <scope>NUCLEOTIDE SEQUENCE [LARGE SCALE GENOMIC DNA]</scope>
    <source>
        <strain evidence="3">CBS 101740 / IMI 381727 / IBT 21946</strain>
    </source>
</reference>
<proteinExistence type="predicted"/>
<dbReference type="AlphaFoldDB" id="A0A1L9UYA4"/>
<feature type="region of interest" description="Disordered" evidence="1">
    <location>
        <begin position="1"/>
        <end position="61"/>
    </location>
</feature>
<dbReference type="GeneID" id="93569428"/>
<feature type="compositionally biased region" description="Basic residues" evidence="1">
    <location>
        <begin position="1"/>
        <end position="11"/>
    </location>
</feature>
<evidence type="ECO:0000313" key="3">
    <source>
        <dbReference type="Proteomes" id="UP000184499"/>
    </source>
</evidence>
<accession>A0A1L9UYA4</accession>